<dbReference type="KEGG" id="adu:107473743"/>
<protein>
    <submittedName>
        <fullName evidence="3">Uncharacterized protein LOC107473743</fullName>
    </submittedName>
</protein>
<reference evidence="2" key="1">
    <citation type="journal article" date="2016" name="Nat. Genet.">
        <title>The genome sequences of Arachis duranensis and Arachis ipaensis, the diploid ancestors of cultivated peanut.</title>
        <authorList>
            <person name="Bertioli D.J."/>
            <person name="Cannon S.B."/>
            <person name="Froenicke L."/>
            <person name="Huang G."/>
            <person name="Farmer A.D."/>
            <person name="Cannon E.K."/>
            <person name="Liu X."/>
            <person name="Gao D."/>
            <person name="Clevenger J."/>
            <person name="Dash S."/>
            <person name="Ren L."/>
            <person name="Moretzsohn M.C."/>
            <person name="Shirasawa K."/>
            <person name="Huang W."/>
            <person name="Vidigal B."/>
            <person name="Abernathy B."/>
            <person name="Chu Y."/>
            <person name="Niederhuth C.E."/>
            <person name="Umale P."/>
            <person name="Araujo A.C."/>
            <person name="Kozik A."/>
            <person name="Kim K.D."/>
            <person name="Burow M.D."/>
            <person name="Varshney R.K."/>
            <person name="Wang X."/>
            <person name="Zhang X."/>
            <person name="Barkley N."/>
            <person name="Guimaraes P.M."/>
            <person name="Isobe S."/>
            <person name="Guo B."/>
            <person name="Liao B."/>
            <person name="Stalker H.T."/>
            <person name="Schmitz R.J."/>
            <person name="Scheffler B.E."/>
            <person name="Leal-Bertioli S.C."/>
            <person name="Xun X."/>
            <person name="Jackson S.A."/>
            <person name="Michelmore R."/>
            <person name="Ozias-Akins P."/>
        </authorList>
    </citation>
    <scope>NUCLEOTIDE SEQUENCE [LARGE SCALE GENOMIC DNA]</scope>
    <source>
        <strain evidence="2">cv. V14167</strain>
    </source>
</reference>
<feature type="compositionally biased region" description="Low complexity" evidence="1">
    <location>
        <begin position="144"/>
        <end position="164"/>
    </location>
</feature>
<organism evidence="2 3">
    <name type="scientific">Arachis duranensis</name>
    <name type="common">Wild peanut</name>
    <dbReference type="NCBI Taxonomy" id="130453"/>
    <lineage>
        <taxon>Eukaryota</taxon>
        <taxon>Viridiplantae</taxon>
        <taxon>Streptophyta</taxon>
        <taxon>Embryophyta</taxon>
        <taxon>Tracheophyta</taxon>
        <taxon>Spermatophyta</taxon>
        <taxon>Magnoliopsida</taxon>
        <taxon>eudicotyledons</taxon>
        <taxon>Gunneridae</taxon>
        <taxon>Pentapetalae</taxon>
        <taxon>rosids</taxon>
        <taxon>fabids</taxon>
        <taxon>Fabales</taxon>
        <taxon>Fabaceae</taxon>
        <taxon>Papilionoideae</taxon>
        <taxon>50 kb inversion clade</taxon>
        <taxon>dalbergioids sensu lato</taxon>
        <taxon>Dalbergieae</taxon>
        <taxon>Pterocarpus clade</taxon>
        <taxon>Arachis</taxon>
    </lineage>
</organism>
<feature type="compositionally biased region" description="Polar residues" evidence="1">
    <location>
        <begin position="110"/>
        <end position="128"/>
    </location>
</feature>
<dbReference type="Proteomes" id="UP000515211">
    <property type="component" value="Chromosome 2"/>
</dbReference>
<name>A0A6P4CCJ3_ARADU</name>
<feature type="region of interest" description="Disordered" evidence="1">
    <location>
        <begin position="110"/>
        <end position="178"/>
    </location>
</feature>
<feature type="compositionally biased region" description="Basic and acidic residues" evidence="1">
    <location>
        <begin position="334"/>
        <end position="345"/>
    </location>
</feature>
<feature type="compositionally biased region" description="Basic and acidic residues" evidence="1">
    <location>
        <begin position="274"/>
        <end position="326"/>
    </location>
</feature>
<keyword evidence="2" id="KW-1185">Reference proteome</keyword>
<evidence type="ECO:0000313" key="2">
    <source>
        <dbReference type="Proteomes" id="UP000515211"/>
    </source>
</evidence>
<dbReference type="RefSeq" id="XP_015948818.1">
    <property type="nucleotide sequence ID" value="XM_016093332.1"/>
</dbReference>
<dbReference type="OrthoDB" id="1435444at2759"/>
<evidence type="ECO:0000313" key="3">
    <source>
        <dbReference type="RefSeq" id="XP_015948818.1"/>
    </source>
</evidence>
<feature type="compositionally biased region" description="Polar residues" evidence="1">
    <location>
        <begin position="165"/>
        <end position="178"/>
    </location>
</feature>
<sequence>MKIVEEAQNLTDTVTNNQYFYAHQRQRQPIQKKGVFELERVDTILAQNKLMHQQIQQQIELMTKRIDGLQVAAVYTASQPSNGWSHSNEASEKRHYEQQLEQVQYMHNTSNSSQNEFHGDTYNPSWKNHPNLKWVDNQNSWQKNHNFNNSRNINNQSHSSNNTNQYKKPQNSYQQPNNNLQIHQNNFFTPHLNSQNNYFNIPNNFQQQPSYPNIPFIDHHETWISVLEATLQALAQTTQDLAKGQAERPTNILPSDTISNPKEECKAIQHRNGRTLEGDKANNKEGMTAEEKDQENLNKKEEEPQASKKGKQVMEEHPQEKKKEVKPYTPPFHILKDSEKKLKDQ</sequence>
<reference evidence="3" key="2">
    <citation type="submission" date="2025-08" db="UniProtKB">
        <authorList>
            <consortium name="RefSeq"/>
        </authorList>
    </citation>
    <scope>IDENTIFICATION</scope>
    <source>
        <tissue evidence="3">Whole plant</tissue>
    </source>
</reference>
<evidence type="ECO:0000256" key="1">
    <source>
        <dbReference type="SAM" id="MobiDB-lite"/>
    </source>
</evidence>
<accession>A0A6P4CCJ3</accession>
<proteinExistence type="predicted"/>
<gene>
    <name evidence="3" type="primary">LOC107473743</name>
</gene>
<dbReference type="GeneID" id="107473743"/>
<feature type="region of interest" description="Disordered" evidence="1">
    <location>
        <begin position="240"/>
        <end position="345"/>
    </location>
</feature>
<dbReference type="AlphaFoldDB" id="A0A6P4CCJ3"/>